<dbReference type="InterPro" id="IPR033248">
    <property type="entry name" value="Transketolase_C"/>
</dbReference>
<dbReference type="InterPro" id="IPR005475">
    <property type="entry name" value="Transketolase-like_Pyr-bd"/>
</dbReference>
<accession>A0ABV8A073</accession>
<dbReference type="SMART" id="SM00861">
    <property type="entry name" value="Transket_pyr"/>
    <property type="match status" value="1"/>
</dbReference>
<dbReference type="Gene3D" id="3.40.50.920">
    <property type="match status" value="1"/>
</dbReference>
<evidence type="ECO:0000259" key="2">
    <source>
        <dbReference type="SMART" id="SM00861"/>
    </source>
</evidence>
<feature type="domain" description="Transketolase-like pyrimidine-binding" evidence="2">
    <location>
        <begin position="14"/>
        <end position="178"/>
    </location>
</feature>
<dbReference type="Pfam" id="PF02780">
    <property type="entry name" value="Transketolase_C"/>
    <property type="match status" value="1"/>
</dbReference>
<dbReference type="InterPro" id="IPR029061">
    <property type="entry name" value="THDP-binding"/>
</dbReference>
<reference evidence="4" key="1">
    <citation type="journal article" date="2019" name="Int. J. Syst. Evol. Microbiol.">
        <title>The Global Catalogue of Microorganisms (GCM) 10K type strain sequencing project: providing services to taxonomists for standard genome sequencing and annotation.</title>
        <authorList>
            <consortium name="The Broad Institute Genomics Platform"/>
            <consortium name="The Broad Institute Genome Sequencing Center for Infectious Disease"/>
            <person name="Wu L."/>
            <person name="Ma J."/>
        </authorList>
    </citation>
    <scope>NUCLEOTIDE SEQUENCE [LARGE SCALE GENOMIC DNA]</scope>
    <source>
        <strain evidence="4">IBRC 10765</strain>
    </source>
</reference>
<gene>
    <name evidence="3" type="ORF">ACFOOG_07965</name>
</gene>
<dbReference type="CDD" id="cd07033">
    <property type="entry name" value="TPP_PYR_DXS_TK_like"/>
    <property type="match status" value="1"/>
</dbReference>
<proteinExistence type="predicted"/>
<evidence type="ECO:0000313" key="3">
    <source>
        <dbReference type="EMBL" id="MFC3852765.1"/>
    </source>
</evidence>
<evidence type="ECO:0000313" key="4">
    <source>
        <dbReference type="Proteomes" id="UP001595617"/>
    </source>
</evidence>
<dbReference type="SUPFAM" id="SSF52922">
    <property type="entry name" value="TK C-terminal domain-like"/>
    <property type="match status" value="1"/>
</dbReference>
<evidence type="ECO:0000256" key="1">
    <source>
        <dbReference type="ARBA" id="ARBA00023052"/>
    </source>
</evidence>
<dbReference type="InterPro" id="IPR009014">
    <property type="entry name" value="Transketo_C/PFOR_II"/>
</dbReference>
<organism evidence="3 4">
    <name type="scientific">Saccharospirillum mangrovi</name>
    <dbReference type="NCBI Taxonomy" id="2161747"/>
    <lineage>
        <taxon>Bacteria</taxon>
        <taxon>Pseudomonadati</taxon>
        <taxon>Pseudomonadota</taxon>
        <taxon>Gammaproteobacteria</taxon>
        <taxon>Oceanospirillales</taxon>
        <taxon>Saccharospirillaceae</taxon>
        <taxon>Saccharospirillum</taxon>
    </lineage>
</organism>
<sequence length="324" mass="35896">MQINKKIAKMWSRMGPRAVYGKIMSDIAHKNEDILLMSADLGRSSGLASFYQTYPDRFVNTGIAEQNMIGVAAGLTRLNYNVFASTFAPFASMRAAEQVRMNMGYMEEPIKLIALGSGLSMGFLGNSHFGLEDVAVMKTIHNLTIISPADCIELYKTLDALVNYNSPVYVRLTGAVNCPVVYEDDYSFEIGQPIWIIPQSDINVISTGTTVGHAKKAVEKLNEEGYSIGLLNIHTIKPIAEEFVKDVLSTSKKIFIFEEHTRVGGLRSSIYDIIVDNAIQGLDVVSHTLPDSYLETGEYDYLINLYGLDALGIEKVIRESINEK</sequence>
<dbReference type="Proteomes" id="UP001595617">
    <property type="component" value="Unassembled WGS sequence"/>
</dbReference>
<dbReference type="Gene3D" id="3.40.50.970">
    <property type="match status" value="1"/>
</dbReference>
<dbReference type="PANTHER" id="PTHR43825:SF1">
    <property type="entry name" value="TRANSKETOLASE-LIKE PYRIMIDINE-BINDING DOMAIN-CONTAINING PROTEIN"/>
    <property type="match status" value="1"/>
</dbReference>
<dbReference type="EMBL" id="JBHRYR010000003">
    <property type="protein sequence ID" value="MFC3852765.1"/>
    <property type="molecule type" value="Genomic_DNA"/>
</dbReference>
<keyword evidence="1" id="KW-0786">Thiamine pyrophosphate</keyword>
<name>A0ABV8A073_9GAMM</name>
<protein>
    <submittedName>
        <fullName evidence="3">Transketolase family protein</fullName>
    </submittedName>
</protein>
<dbReference type="InterPro" id="IPR051157">
    <property type="entry name" value="PDH/Transketolase"/>
</dbReference>
<dbReference type="PANTHER" id="PTHR43825">
    <property type="entry name" value="PYRUVATE DEHYDROGENASE E1 COMPONENT"/>
    <property type="match status" value="1"/>
</dbReference>
<keyword evidence="4" id="KW-1185">Reference proteome</keyword>
<comment type="caution">
    <text evidence="3">The sequence shown here is derived from an EMBL/GenBank/DDBJ whole genome shotgun (WGS) entry which is preliminary data.</text>
</comment>
<dbReference type="SUPFAM" id="SSF52518">
    <property type="entry name" value="Thiamin diphosphate-binding fold (THDP-binding)"/>
    <property type="match status" value="1"/>
</dbReference>
<dbReference type="RefSeq" id="WP_380695281.1">
    <property type="nucleotide sequence ID" value="NZ_JBHRYR010000003.1"/>
</dbReference>
<dbReference type="Pfam" id="PF02779">
    <property type="entry name" value="Transket_pyr"/>
    <property type="match status" value="1"/>
</dbReference>